<feature type="transmembrane region" description="Helical" evidence="3">
    <location>
        <begin position="177"/>
        <end position="204"/>
    </location>
</feature>
<evidence type="ECO:0000256" key="3">
    <source>
        <dbReference type="SAM" id="Phobius"/>
    </source>
</evidence>
<dbReference type="PRINTS" id="PR00219">
    <property type="entry name" value="SYNAPTOBREVN"/>
</dbReference>
<dbReference type="GO" id="GO:0015031">
    <property type="term" value="P:protein transport"/>
    <property type="evidence" value="ECO:0007669"/>
    <property type="project" value="UniProtKB-KW"/>
</dbReference>
<sequence length="214" mass="24222">MSDRDKLNYALVATTNGDFVADYPTNMSKMKSMILQKILPKLPKESHFRVITMEGKKLLYKCNGIHFYFVVADDIVPIRVGTKFLELIDRQHIVVNDVQTLLKDQLAACNDPNNDQISSLQTKMNSLREGMLVNIDKVIDRGENIEELNRATEEIKYGSVDFERGTNKIKWSMRKQYAIVLSILFGVLAALALLILFVACGITFQKCKSSSSSH</sequence>
<evidence type="ECO:0000256" key="1">
    <source>
        <dbReference type="ARBA" id="ARBA00022927"/>
    </source>
</evidence>
<dbReference type="PANTHER" id="PTHR21136:SF168">
    <property type="entry name" value="VESICLE-ASSOCIATED MEMBRANE PROTEIN 9"/>
    <property type="match status" value="1"/>
</dbReference>
<dbReference type="EMBL" id="JAOPGA020001275">
    <property type="protein sequence ID" value="KAL0486859.1"/>
    <property type="molecule type" value="Genomic_DNA"/>
</dbReference>
<comment type="caution">
    <text evidence="5">The sequence shown here is derived from an EMBL/GenBank/DDBJ whole genome shotgun (WGS) entry which is preliminary data.</text>
</comment>
<dbReference type="GO" id="GO:0016192">
    <property type="term" value="P:vesicle-mediated transport"/>
    <property type="evidence" value="ECO:0007669"/>
    <property type="project" value="InterPro"/>
</dbReference>
<protein>
    <submittedName>
        <fullName evidence="5">Vesicle-associated membrane protein</fullName>
    </submittedName>
</protein>
<dbReference type="AlphaFoldDB" id="A0AAW2ZC38"/>
<evidence type="ECO:0000313" key="6">
    <source>
        <dbReference type="Proteomes" id="UP001431209"/>
    </source>
</evidence>
<dbReference type="Gene3D" id="1.20.5.110">
    <property type="match status" value="1"/>
</dbReference>
<dbReference type="SUPFAM" id="SSF58038">
    <property type="entry name" value="SNARE fusion complex"/>
    <property type="match status" value="1"/>
</dbReference>
<organism evidence="5 6">
    <name type="scientific">Acrasis kona</name>
    <dbReference type="NCBI Taxonomy" id="1008807"/>
    <lineage>
        <taxon>Eukaryota</taxon>
        <taxon>Discoba</taxon>
        <taxon>Heterolobosea</taxon>
        <taxon>Tetramitia</taxon>
        <taxon>Eutetramitia</taxon>
        <taxon>Acrasidae</taxon>
        <taxon>Acrasis</taxon>
    </lineage>
</organism>
<reference evidence="5 6" key="1">
    <citation type="submission" date="2024-03" db="EMBL/GenBank/DDBJ databases">
        <title>The Acrasis kona genome and developmental transcriptomes reveal deep origins of eukaryotic multicellular pathways.</title>
        <authorList>
            <person name="Sheikh S."/>
            <person name="Fu C.-J."/>
            <person name="Brown M.W."/>
            <person name="Baldauf S.L."/>
        </authorList>
    </citation>
    <scope>NUCLEOTIDE SEQUENCE [LARGE SCALE GENOMIC DNA]</scope>
    <source>
        <strain evidence="5 6">ATCC MYA-3509</strain>
    </source>
</reference>
<keyword evidence="1" id="KW-0813">Transport</keyword>
<dbReference type="CDD" id="cd15843">
    <property type="entry name" value="R-SNARE"/>
    <property type="match status" value="1"/>
</dbReference>
<keyword evidence="6" id="KW-1185">Reference proteome</keyword>
<gene>
    <name evidence="5" type="ORF">AKO1_001193</name>
</gene>
<keyword evidence="3" id="KW-0812">Transmembrane</keyword>
<keyword evidence="2" id="KW-0175">Coiled coil</keyword>
<evidence type="ECO:0000256" key="2">
    <source>
        <dbReference type="PROSITE-ProRule" id="PRU00290"/>
    </source>
</evidence>
<keyword evidence="3" id="KW-0472">Membrane</keyword>
<evidence type="ECO:0000259" key="4">
    <source>
        <dbReference type="PROSITE" id="PS50892"/>
    </source>
</evidence>
<name>A0AAW2ZC38_9EUKA</name>
<dbReference type="PANTHER" id="PTHR21136">
    <property type="entry name" value="SNARE PROTEINS"/>
    <property type="match status" value="1"/>
</dbReference>
<dbReference type="GO" id="GO:0016020">
    <property type="term" value="C:membrane"/>
    <property type="evidence" value="ECO:0007669"/>
    <property type="project" value="InterPro"/>
</dbReference>
<dbReference type="PROSITE" id="PS50892">
    <property type="entry name" value="V_SNARE"/>
    <property type="match status" value="1"/>
</dbReference>
<evidence type="ECO:0000313" key="5">
    <source>
        <dbReference type="EMBL" id="KAL0486859.1"/>
    </source>
</evidence>
<dbReference type="Pfam" id="PF00957">
    <property type="entry name" value="Synaptobrevin"/>
    <property type="match status" value="1"/>
</dbReference>
<proteinExistence type="predicted"/>
<keyword evidence="1" id="KW-0653">Protein transport</keyword>
<dbReference type="InterPro" id="IPR051097">
    <property type="entry name" value="Synaptobrevin-like_transport"/>
</dbReference>
<dbReference type="InterPro" id="IPR042855">
    <property type="entry name" value="V_SNARE_CC"/>
</dbReference>
<dbReference type="InterPro" id="IPR001388">
    <property type="entry name" value="Synaptobrevin-like"/>
</dbReference>
<keyword evidence="3" id="KW-1133">Transmembrane helix</keyword>
<accession>A0AAW2ZC38</accession>
<feature type="domain" description="V-SNARE coiled-coil homology" evidence="4">
    <location>
        <begin position="116"/>
        <end position="176"/>
    </location>
</feature>
<dbReference type="Proteomes" id="UP001431209">
    <property type="component" value="Unassembled WGS sequence"/>
</dbReference>